<dbReference type="InterPro" id="IPR035907">
    <property type="entry name" value="Hppk_sf"/>
</dbReference>
<dbReference type="Proteomes" id="UP000622860">
    <property type="component" value="Unassembled WGS sequence"/>
</dbReference>
<reference evidence="10" key="1">
    <citation type="journal article" date="2014" name="Int. J. Syst. Evol. Microbiol.">
        <title>Complete genome sequence of Corynebacterium casei LMG S-19264T (=DSM 44701T), isolated from a smear-ripened cheese.</title>
        <authorList>
            <consortium name="US DOE Joint Genome Institute (JGI-PGF)"/>
            <person name="Walter F."/>
            <person name="Albersmeier A."/>
            <person name="Kalinowski J."/>
            <person name="Ruckert C."/>
        </authorList>
    </citation>
    <scope>NUCLEOTIDE SEQUENCE</scope>
    <source>
        <strain evidence="10">CGMCC 1.12754</strain>
    </source>
</reference>
<keyword evidence="8" id="KW-0289">Folate biosynthesis</keyword>
<evidence type="ECO:0000256" key="4">
    <source>
        <dbReference type="ARBA" id="ARBA00022679"/>
    </source>
</evidence>
<evidence type="ECO:0000256" key="1">
    <source>
        <dbReference type="ARBA" id="ARBA00000198"/>
    </source>
</evidence>
<dbReference type="RefSeq" id="WP_188456121.1">
    <property type="nucleotide sequence ID" value="NZ_BMFR01000014.1"/>
</dbReference>
<keyword evidence="7" id="KW-0067">ATP-binding</keyword>
<dbReference type="EC" id="2.7.6.3" evidence="3"/>
<sequence>MKHVYVALGSNIEPRFEHLNRAIDMLKEHAKITVVKNSSIYETAPVGYIEQADFLNMVVQLETSLSPIELLDFCQSIEHELGRKREIRFGPRTIDLDIIIYNQKNSKTERLTIPHPRMHERAFVLIPLAEIEPHLYIANWNKSVTDLMKELSTEDMKDVTKWSQDGLGKE</sequence>
<feature type="domain" description="7,8-dihydro-6-hydroxymethylpterin-pyrophosphokinase" evidence="9">
    <location>
        <begin position="88"/>
        <end position="99"/>
    </location>
</feature>
<dbReference type="Gene3D" id="3.30.70.560">
    <property type="entry name" value="7,8-Dihydro-6-hydroxymethylpterin-pyrophosphokinase HPPK"/>
    <property type="match status" value="1"/>
</dbReference>
<dbReference type="AlphaFoldDB" id="A0A917HK29"/>
<dbReference type="CDD" id="cd00483">
    <property type="entry name" value="HPPK"/>
    <property type="match status" value="1"/>
</dbReference>
<dbReference type="SUPFAM" id="SSF55083">
    <property type="entry name" value="6-hydroxymethyl-7,8-dihydropterin pyrophosphokinase, HPPK"/>
    <property type="match status" value="1"/>
</dbReference>
<comment type="pathway">
    <text evidence="2">Cofactor biosynthesis; tetrahydrofolate biosynthesis; 2-amino-4-hydroxy-6-hydroxymethyl-7,8-dihydropteridine diphosphate from 7,8-dihydroneopterin triphosphate: step 4/4.</text>
</comment>
<keyword evidence="4" id="KW-0808">Transferase</keyword>
<dbReference type="Pfam" id="PF01288">
    <property type="entry name" value="HPPK"/>
    <property type="match status" value="1"/>
</dbReference>
<keyword evidence="11" id="KW-1185">Reference proteome</keyword>
<dbReference type="EMBL" id="BMFR01000014">
    <property type="protein sequence ID" value="GGG81909.1"/>
    <property type="molecule type" value="Genomic_DNA"/>
</dbReference>
<dbReference type="GO" id="GO:0003848">
    <property type="term" value="F:2-amino-4-hydroxy-6-hydroxymethyldihydropteridine diphosphokinase activity"/>
    <property type="evidence" value="ECO:0007669"/>
    <property type="project" value="UniProtKB-EC"/>
</dbReference>
<dbReference type="NCBIfam" id="TIGR01498">
    <property type="entry name" value="folK"/>
    <property type="match status" value="1"/>
</dbReference>
<reference evidence="10" key="2">
    <citation type="submission" date="2020-09" db="EMBL/GenBank/DDBJ databases">
        <authorList>
            <person name="Sun Q."/>
            <person name="Zhou Y."/>
        </authorList>
    </citation>
    <scope>NUCLEOTIDE SEQUENCE</scope>
    <source>
        <strain evidence="10">CGMCC 1.12754</strain>
    </source>
</reference>
<dbReference type="InterPro" id="IPR000550">
    <property type="entry name" value="Hppk"/>
</dbReference>
<keyword evidence="6" id="KW-0418">Kinase</keyword>
<evidence type="ECO:0000259" key="9">
    <source>
        <dbReference type="PROSITE" id="PS00794"/>
    </source>
</evidence>
<dbReference type="PANTHER" id="PTHR43071:SF1">
    <property type="entry name" value="2-AMINO-4-HYDROXY-6-HYDROXYMETHYLDIHYDROPTERIDINE PYROPHOSPHOKINASE"/>
    <property type="match status" value="1"/>
</dbReference>
<accession>A0A917HK29</accession>
<dbReference type="GO" id="GO:0046656">
    <property type="term" value="P:folic acid biosynthetic process"/>
    <property type="evidence" value="ECO:0007669"/>
    <property type="project" value="UniProtKB-KW"/>
</dbReference>
<keyword evidence="5" id="KW-0547">Nucleotide-binding</keyword>
<dbReference type="PANTHER" id="PTHR43071">
    <property type="entry name" value="2-AMINO-4-HYDROXY-6-HYDROXYMETHYLDIHYDROPTERIDINE PYROPHOSPHOKINASE"/>
    <property type="match status" value="1"/>
</dbReference>
<evidence type="ECO:0000313" key="11">
    <source>
        <dbReference type="Proteomes" id="UP000622860"/>
    </source>
</evidence>
<dbReference type="GO" id="GO:0005524">
    <property type="term" value="F:ATP binding"/>
    <property type="evidence" value="ECO:0007669"/>
    <property type="project" value="UniProtKB-KW"/>
</dbReference>
<name>A0A917HK29_9BACI</name>
<dbReference type="GO" id="GO:0016301">
    <property type="term" value="F:kinase activity"/>
    <property type="evidence" value="ECO:0007669"/>
    <property type="project" value="UniProtKB-KW"/>
</dbReference>
<evidence type="ECO:0000256" key="8">
    <source>
        <dbReference type="ARBA" id="ARBA00022909"/>
    </source>
</evidence>
<organism evidence="10 11">
    <name type="scientific">Virgibacillus oceani</name>
    <dbReference type="NCBI Taxonomy" id="1479511"/>
    <lineage>
        <taxon>Bacteria</taxon>
        <taxon>Bacillati</taxon>
        <taxon>Bacillota</taxon>
        <taxon>Bacilli</taxon>
        <taxon>Bacillales</taxon>
        <taxon>Bacillaceae</taxon>
        <taxon>Virgibacillus</taxon>
    </lineage>
</organism>
<evidence type="ECO:0000256" key="5">
    <source>
        <dbReference type="ARBA" id="ARBA00022741"/>
    </source>
</evidence>
<evidence type="ECO:0000256" key="6">
    <source>
        <dbReference type="ARBA" id="ARBA00022777"/>
    </source>
</evidence>
<evidence type="ECO:0000313" key="10">
    <source>
        <dbReference type="EMBL" id="GGG81909.1"/>
    </source>
</evidence>
<evidence type="ECO:0000256" key="2">
    <source>
        <dbReference type="ARBA" id="ARBA00005051"/>
    </source>
</evidence>
<dbReference type="PROSITE" id="PS00794">
    <property type="entry name" value="HPPK"/>
    <property type="match status" value="1"/>
</dbReference>
<comment type="caution">
    <text evidence="10">The sequence shown here is derived from an EMBL/GenBank/DDBJ whole genome shotgun (WGS) entry which is preliminary data.</text>
</comment>
<gene>
    <name evidence="10" type="ORF">GCM10011398_29220</name>
</gene>
<protein>
    <recommendedName>
        <fullName evidence="3">2-amino-4-hydroxy-6-hydroxymethyldihydropteridine diphosphokinase</fullName>
        <ecNumber evidence="3">2.7.6.3</ecNumber>
    </recommendedName>
</protein>
<proteinExistence type="predicted"/>
<comment type="catalytic activity">
    <reaction evidence="1">
        <text>6-hydroxymethyl-7,8-dihydropterin + ATP = (7,8-dihydropterin-6-yl)methyl diphosphate + AMP + H(+)</text>
        <dbReference type="Rhea" id="RHEA:11412"/>
        <dbReference type="ChEBI" id="CHEBI:15378"/>
        <dbReference type="ChEBI" id="CHEBI:30616"/>
        <dbReference type="ChEBI" id="CHEBI:44841"/>
        <dbReference type="ChEBI" id="CHEBI:72950"/>
        <dbReference type="ChEBI" id="CHEBI:456215"/>
        <dbReference type="EC" id="2.7.6.3"/>
    </reaction>
</comment>
<evidence type="ECO:0000256" key="3">
    <source>
        <dbReference type="ARBA" id="ARBA00013253"/>
    </source>
</evidence>
<evidence type="ECO:0000256" key="7">
    <source>
        <dbReference type="ARBA" id="ARBA00022840"/>
    </source>
</evidence>